<proteinExistence type="predicted"/>
<comment type="caution">
    <text evidence="1">The sequence shown here is derived from an EMBL/GenBank/DDBJ whole genome shotgun (WGS) entry which is preliminary data.</text>
</comment>
<name>A0ACB6ZQN3_THEGA</name>
<keyword evidence="2" id="KW-1185">Reference proteome</keyword>
<evidence type="ECO:0000313" key="2">
    <source>
        <dbReference type="Proteomes" id="UP000886501"/>
    </source>
</evidence>
<sequence>MNRYSPMVYVVWSRLYLDLDYSGQVCDKVSIVGAAFVLIVGLVVASTWNQSGKSKLSLNYTCTITLNVDIELVYFALSLFCGIRCDNRLCPPFNTSLTWTPNEPPVARDMHCHSGRNAVFWCHVHLTIHLDDVPSICKGWSENNPRTRAHCIASYSSLTIGVVTQEVDRHPVH</sequence>
<reference evidence="1" key="2">
    <citation type="journal article" date="2020" name="Nat. Commun.">
        <title>Large-scale genome sequencing of mycorrhizal fungi provides insights into the early evolution of symbiotic traits.</title>
        <authorList>
            <person name="Miyauchi S."/>
            <person name="Kiss E."/>
            <person name="Kuo A."/>
            <person name="Drula E."/>
            <person name="Kohler A."/>
            <person name="Sanchez-Garcia M."/>
            <person name="Morin E."/>
            <person name="Andreopoulos B."/>
            <person name="Barry K.W."/>
            <person name="Bonito G."/>
            <person name="Buee M."/>
            <person name="Carver A."/>
            <person name="Chen C."/>
            <person name="Cichocki N."/>
            <person name="Clum A."/>
            <person name="Culley D."/>
            <person name="Crous P.W."/>
            <person name="Fauchery L."/>
            <person name="Girlanda M."/>
            <person name="Hayes R.D."/>
            <person name="Keri Z."/>
            <person name="LaButti K."/>
            <person name="Lipzen A."/>
            <person name="Lombard V."/>
            <person name="Magnuson J."/>
            <person name="Maillard F."/>
            <person name="Murat C."/>
            <person name="Nolan M."/>
            <person name="Ohm R.A."/>
            <person name="Pangilinan J."/>
            <person name="Pereira M.F."/>
            <person name="Perotto S."/>
            <person name="Peter M."/>
            <person name="Pfister S."/>
            <person name="Riley R."/>
            <person name="Sitrit Y."/>
            <person name="Stielow J.B."/>
            <person name="Szollosi G."/>
            <person name="Zifcakova L."/>
            <person name="Stursova M."/>
            <person name="Spatafora J.W."/>
            <person name="Tedersoo L."/>
            <person name="Vaario L.M."/>
            <person name="Yamada A."/>
            <person name="Yan M."/>
            <person name="Wang P."/>
            <person name="Xu J."/>
            <person name="Bruns T."/>
            <person name="Baldrian P."/>
            <person name="Vilgalys R."/>
            <person name="Dunand C."/>
            <person name="Henrissat B."/>
            <person name="Grigoriev I.V."/>
            <person name="Hibbett D."/>
            <person name="Nagy L.G."/>
            <person name="Martin F.M."/>
        </authorList>
    </citation>
    <scope>NUCLEOTIDE SEQUENCE</scope>
    <source>
        <strain evidence="1">P2</strain>
    </source>
</reference>
<reference evidence="1" key="1">
    <citation type="submission" date="2019-10" db="EMBL/GenBank/DDBJ databases">
        <authorList>
            <consortium name="DOE Joint Genome Institute"/>
            <person name="Kuo A."/>
            <person name="Miyauchi S."/>
            <person name="Kiss E."/>
            <person name="Drula E."/>
            <person name="Kohler A."/>
            <person name="Sanchez-Garcia M."/>
            <person name="Andreopoulos B."/>
            <person name="Barry K.W."/>
            <person name="Bonito G."/>
            <person name="Buee M."/>
            <person name="Carver A."/>
            <person name="Chen C."/>
            <person name="Cichocki N."/>
            <person name="Clum A."/>
            <person name="Culley D."/>
            <person name="Crous P.W."/>
            <person name="Fauchery L."/>
            <person name="Girlanda M."/>
            <person name="Hayes R."/>
            <person name="Keri Z."/>
            <person name="Labutti K."/>
            <person name="Lipzen A."/>
            <person name="Lombard V."/>
            <person name="Magnuson J."/>
            <person name="Maillard F."/>
            <person name="Morin E."/>
            <person name="Murat C."/>
            <person name="Nolan M."/>
            <person name="Ohm R."/>
            <person name="Pangilinan J."/>
            <person name="Pereira M."/>
            <person name="Perotto S."/>
            <person name="Peter M."/>
            <person name="Riley R."/>
            <person name="Sitrit Y."/>
            <person name="Stielow B."/>
            <person name="Szollosi G."/>
            <person name="Zifcakova L."/>
            <person name="Stursova M."/>
            <person name="Spatafora J.W."/>
            <person name="Tedersoo L."/>
            <person name="Vaario L.-M."/>
            <person name="Yamada A."/>
            <person name="Yan M."/>
            <person name="Wang P."/>
            <person name="Xu J."/>
            <person name="Bruns T."/>
            <person name="Baldrian P."/>
            <person name="Vilgalys R."/>
            <person name="Henrissat B."/>
            <person name="Grigoriev I.V."/>
            <person name="Hibbett D."/>
            <person name="Nagy L.G."/>
            <person name="Martin F.M."/>
        </authorList>
    </citation>
    <scope>NUCLEOTIDE SEQUENCE</scope>
    <source>
        <strain evidence="1">P2</strain>
    </source>
</reference>
<accession>A0ACB6ZQN3</accession>
<evidence type="ECO:0000313" key="1">
    <source>
        <dbReference type="EMBL" id="KAF9651746.1"/>
    </source>
</evidence>
<organism evidence="1 2">
    <name type="scientific">Thelephora ganbajun</name>
    <name type="common">Ganba fungus</name>
    <dbReference type="NCBI Taxonomy" id="370292"/>
    <lineage>
        <taxon>Eukaryota</taxon>
        <taxon>Fungi</taxon>
        <taxon>Dikarya</taxon>
        <taxon>Basidiomycota</taxon>
        <taxon>Agaricomycotina</taxon>
        <taxon>Agaricomycetes</taxon>
        <taxon>Thelephorales</taxon>
        <taxon>Thelephoraceae</taxon>
        <taxon>Thelephora</taxon>
    </lineage>
</organism>
<gene>
    <name evidence="1" type="ORF">BDM02DRAFT_531615</name>
</gene>
<dbReference type="EMBL" id="MU117973">
    <property type="protein sequence ID" value="KAF9651746.1"/>
    <property type="molecule type" value="Genomic_DNA"/>
</dbReference>
<dbReference type="Proteomes" id="UP000886501">
    <property type="component" value="Unassembled WGS sequence"/>
</dbReference>
<protein>
    <submittedName>
        <fullName evidence="1">Uncharacterized protein</fullName>
    </submittedName>
</protein>